<dbReference type="OrthoDB" id="1344853at2"/>
<protein>
    <submittedName>
        <fullName evidence="1">Uncharacterized protein</fullName>
    </submittedName>
</protein>
<dbReference type="AlphaFoldDB" id="A0A2V4C9V9"/>
<gene>
    <name evidence="1" type="ORF">DMB68_06275</name>
</gene>
<reference evidence="1 2" key="1">
    <citation type="submission" date="2018-05" db="EMBL/GenBank/DDBJ databases">
        <title>Flavobacterium sp. strain IMCC34758, incomplete genome.</title>
        <authorList>
            <person name="Joung Y."/>
        </authorList>
    </citation>
    <scope>NUCLEOTIDE SEQUENCE [LARGE SCALE GENOMIC DNA]</scope>
    <source>
        <strain evidence="1 2">IMCC34758</strain>
    </source>
</reference>
<comment type="caution">
    <text evidence="1">The sequence shown here is derived from an EMBL/GenBank/DDBJ whole genome shotgun (WGS) entry which is preliminary data.</text>
</comment>
<evidence type="ECO:0000313" key="2">
    <source>
        <dbReference type="Proteomes" id="UP000247681"/>
    </source>
</evidence>
<keyword evidence="2" id="KW-1185">Reference proteome</keyword>
<dbReference type="EMBL" id="QJHL01000001">
    <property type="protein sequence ID" value="PXY46760.1"/>
    <property type="molecule type" value="Genomic_DNA"/>
</dbReference>
<accession>A0A2V4C9V9</accession>
<dbReference type="Proteomes" id="UP000247681">
    <property type="component" value="Unassembled WGS sequence"/>
</dbReference>
<organism evidence="1 2">
    <name type="scientific">Flavobacterium hydrophilum</name>
    <dbReference type="NCBI Taxonomy" id="2211445"/>
    <lineage>
        <taxon>Bacteria</taxon>
        <taxon>Pseudomonadati</taxon>
        <taxon>Bacteroidota</taxon>
        <taxon>Flavobacteriia</taxon>
        <taxon>Flavobacteriales</taxon>
        <taxon>Flavobacteriaceae</taxon>
        <taxon>Flavobacterium</taxon>
    </lineage>
</organism>
<dbReference type="RefSeq" id="WP_110345766.1">
    <property type="nucleotide sequence ID" value="NZ_QJHL01000001.1"/>
</dbReference>
<sequence length="299" mass="35162">MKLNEISTTPIYSAQRDFFSGLFQMDKYASKLISKGYKDIVTTNLNLLKSIHQTTKRYRILHDRTEDVFYLRAIISLSNYHNYDNNIAILVGLVTLHNEMKKGEVTYDLKLCEYNESFIRMFFESSEVTILKKVGSVKNIIEISNDEIKREALKFSGVCSIIFTYKNLEKELFIKPHEIKSKILSIKHNQVPKTAIEELDNIKNSEKVHKELFDDISKISEIKNPEQIKFLIKRKVEKAKSEEIKRYKTEILRELTNNTVSNIIELLNVFKKIELLANEDIETTEYLRFIMYQALIEKR</sequence>
<evidence type="ECO:0000313" key="1">
    <source>
        <dbReference type="EMBL" id="PXY46760.1"/>
    </source>
</evidence>
<name>A0A2V4C9V9_9FLAO</name>
<proteinExistence type="predicted"/>